<feature type="transmembrane region" description="Helical" evidence="1">
    <location>
        <begin position="128"/>
        <end position="147"/>
    </location>
</feature>
<feature type="transmembrane region" description="Helical" evidence="1">
    <location>
        <begin position="12"/>
        <end position="31"/>
    </location>
</feature>
<keyword evidence="1" id="KW-0812">Transmembrane</keyword>
<evidence type="ECO:0000259" key="2">
    <source>
        <dbReference type="Pfam" id="PF04892"/>
    </source>
</evidence>
<dbReference type="InterPro" id="IPR006976">
    <property type="entry name" value="VanZ-like"/>
</dbReference>
<dbReference type="EMBL" id="DVIQ01000043">
    <property type="protein sequence ID" value="HIS31523.1"/>
    <property type="molecule type" value="Genomic_DNA"/>
</dbReference>
<reference evidence="3" key="2">
    <citation type="journal article" date="2021" name="PeerJ">
        <title>Extensive microbial diversity within the chicken gut microbiome revealed by metagenomics and culture.</title>
        <authorList>
            <person name="Gilroy R."/>
            <person name="Ravi A."/>
            <person name="Getino M."/>
            <person name="Pursley I."/>
            <person name="Horton D.L."/>
            <person name="Alikhan N.F."/>
            <person name="Baker D."/>
            <person name="Gharbi K."/>
            <person name="Hall N."/>
            <person name="Watson M."/>
            <person name="Adriaenssens E.M."/>
            <person name="Foster-Nyarko E."/>
            <person name="Jarju S."/>
            <person name="Secka A."/>
            <person name="Antonio M."/>
            <person name="Oren A."/>
            <person name="Chaudhuri R.R."/>
            <person name="La Ragione R."/>
            <person name="Hildebrand F."/>
            <person name="Pallen M.J."/>
        </authorList>
    </citation>
    <scope>NUCLEOTIDE SEQUENCE</scope>
    <source>
        <strain evidence="3">CHK190-19873</strain>
    </source>
</reference>
<keyword evidence="1" id="KW-1133">Transmembrane helix</keyword>
<dbReference type="Pfam" id="PF04892">
    <property type="entry name" value="VanZ"/>
    <property type="match status" value="1"/>
</dbReference>
<evidence type="ECO:0000313" key="3">
    <source>
        <dbReference type="EMBL" id="HIS31523.1"/>
    </source>
</evidence>
<name>A0A9D1ET95_9FIRM</name>
<keyword evidence="1" id="KW-0472">Membrane</keyword>
<reference evidence="3" key="1">
    <citation type="submission" date="2020-10" db="EMBL/GenBank/DDBJ databases">
        <authorList>
            <person name="Gilroy R."/>
        </authorList>
    </citation>
    <scope>NUCLEOTIDE SEQUENCE</scope>
    <source>
        <strain evidence="3">CHK190-19873</strain>
    </source>
</reference>
<protein>
    <submittedName>
        <fullName evidence="3">VanZ family protein</fullName>
    </submittedName>
</protein>
<sequence>MELKTKKKIRVMSTVLFLLYLLALGYFLFFAEGFGRAIEDRGYRYNLEPMKEIMRFWNNRETLGTSAVLLNLAGNVLAFVPFGAILPVLNRHTRGFFRIGLLSLEFSFLMECFQLMFRVGSFDVDDMILNTLGGITGFLLFAICNGVRRRLYE</sequence>
<accession>A0A9D1ET95</accession>
<dbReference type="AlphaFoldDB" id="A0A9D1ET95"/>
<comment type="caution">
    <text evidence="3">The sequence shown here is derived from an EMBL/GenBank/DDBJ whole genome shotgun (WGS) entry which is preliminary data.</text>
</comment>
<evidence type="ECO:0000313" key="4">
    <source>
        <dbReference type="Proteomes" id="UP000823935"/>
    </source>
</evidence>
<dbReference type="PANTHER" id="PTHR36834:SF1">
    <property type="entry name" value="INTEGRAL MEMBRANE PROTEIN"/>
    <property type="match status" value="1"/>
</dbReference>
<proteinExistence type="predicted"/>
<feature type="transmembrane region" description="Helical" evidence="1">
    <location>
        <begin position="67"/>
        <end position="89"/>
    </location>
</feature>
<dbReference type="InterPro" id="IPR053150">
    <property type="entry name" value="Teicoplanin_resist-assoc"/>
</dbReference>
<organism evidence="3 4">
    <name type="scientific">Candidatus Limivivens intestinipullorum</name>
    <dbReference type="NCBI Taxonomy" id="2840858"/>
    <lineage>
        <taxon>Bacteria</taxon>
        <taxon>Bacillati</taxon>
        <taxon>Bacillota</taxon>
        <taxon>Clostridia</taxon>
        <taxon>Lachnospirales</taxon>
        <taxon>Lachnospiraceae</taxon>
        <taxon>Lachnospiraceae incertae sedis</taxon>
        <taxon>Candidatus Limivivens</taxon>
    </lineage>
</organism>
<dbReference type="PANTHER" id="PTHR36834">
    <property type="entry name" value="MEMBRANE PROTEIN-RELATED"/>
    <property type="match status" value="1"/>
</dbReference>
<feature type="domain" description="VanZ-like" evidence="2">
    <location>
        <begin position="17"/>
        <end position="144"/>
    </location>
</feature>
<evidence type="ECO:0000256" key="1">
    <source>
        <dbReference type="SAM" id="Phobius"/>
    </source>
</evidence>
<gene>
    <name evidence="3" type="ORF">IAB44_08280</name>
</gene>
<dbReference type="Proteomes" id="UP000823935">
    <property type="component" value="Unassembled WGS sequence"/>
</dbReference>
<feature type="transmembrane region" description="Helical" evidence="1">
    <location>
        <begin position="96"/>
        <end position="116"/>
    </location>
</feature>